<comment type="function">
    <text evidence="4">Catalyzes the interconversion of L-alanine and D-alanine. May also act on other amino acids.</text>
</comment>
<dbReference type="OrthoDB" id="9813814at2"/>
<dbReference type="Gene3D" id="2.40.37.10">
    <property type="entry name" value="Lyase, Ornithine Decarboxylase, Chain A, domain 1"/>
    <property type="match status" value="1"/>
</dbReference>
<feature type="active site" description="Proton acceptor; specific for D-alanine" evidence="4">
    <location>
        <position position="51"/>
    </location>
</feature>
<dbReference type="PRINTS" id="PR00992">
    <property type="entry name" value="ALARACEMASE"/>
</dbReference>
<dbReference type="GO" id="GO:0005829">
    <property type="term" value="C:cytosol"/>
    <property type="evidence" value="ECO:0007669"/>
    <property type="project" value="TreeGrafter"/>
</dbReference>
<dbReference type="EC" id="5.1.1.1" evidence="4"/>
<keyword evidence="9" id="KW-1185">Reference proteome</keyword>
<evidence type="ECO:0000259" key="7">
    <source>
        <dbReference type="SMART" id="SM01005"/>
    </source>
</evidence>
<dbReference type="InterPro" id="IPR029066">
    <property type="entry name" value="PLP-binding_barrel"/>
</dbReference>
<dbReference type="GO" id="GO:0030170">
    <property type="term" value="F:pyridoxal phosphate binding"/>
    <property type="evidence" value="ECO:0007669"/>
    <property type="project" value="UniProtKB-UniRule"/>
</dbReference>
<dbReference type="InterPro" id="IPR011079">
    <property type="entry name" value="Ala_racemase_C"/>
</dbReference>
<dbReference type="AlphaFoldDB" id="A0A193GCP8"/>
<name>A0A193GCP8_9BORD</name>
<comment type="similarity">
    <text evidence="4">Belongs to the alanine racemase family.</text>
</comment>
<feature type="domain" description="Alanine racemase C-terminal" evidence="7">
    <location>
        <begin position="256"/>
        <end position="381"/>
    </location>
</feature>
<organism evidence="8 9">
    <name type="scientific">Bordetella flabilis</name>
    <dbReference type="NCBI Taxonomy" id="463014"/>
    <lineage>
        <taxon>Bacteria</taxon>
        <taxon>Pseudomonadati</taxon>
        <taxon>Pseudomonadota</taxon>
        <taxon>Betaproteobacteria</taxon>
        <taxon>Burkholderiales</taxon>
        <taxon>Alcaligenaceae</taxon>
        <taxon>Bordetella</taxon>
    </lineage>
</organism>
<evidence type="ECO:0000256" key="3">
    <source>
        <dbReference type="ARBA" id="ARBA00023235"/>
    </source>
</evidence>
<dbReference type="InterPro" id="IPR001608">
    <property type="entry name" value="Ala_racemase_N"/>
</dbReference>
<comment type="catalytic activity">
    <reaction evidence="4">
        <text>L-alanine = D-alanine</text>
        <dbReference type="Rhea" id="RHEA:20249"/>
        <dbReference type="ChEBI" id="CHEBI:57416"/>
        <dbReference type="ChEBI" id="CHEBI:57972"/>
        <dbReference type="EC" id="5.1.1.1"/>
    </reaction>
</comment>
<dbReference type="UniPathway" id="UPA00042">
    <property type="reaction ID" value="UER00497"/>
</dbReference>
<reference evidence="8 9" key="1">
    <citation type="submission" date="2016-06" db="EMBL/GenBank/DDBJ databases">
        <title>Complete genome sequences of Bordetella bronchialis and Bordetella flabilis.</title>
        <authorList>
            <person name="LiPuma J.J."/>
            <person name="Spilker T."/>
        </authorList>
    </citation>
    <scope>NUCLEOTIDE SEQUENCE [LARGE SCALE GENOMIC DNA]</scope>
    <source>
        <strain evidence="8 9">AU10664</strain>
    </source>
</reference>
<dbReference type="RefSeq" id="WP_066656343.1">
    <property type="nucleotide sequence ID" value="NZ_CBCSCL010000050.1"/>
</dbReference>
<dbReference type="SUPFAM" id="SSF50621">
    <property type="entry name" value="Alanine racemase C-terminal domain-like"/>
    <property type="match status" value="1"/>
</dbReference>
<dbReference type="HAMAP" id="MF_01201">
    <property type="entry name" value="Ala_racemase"/>
    <property type="match status" value="1"/>
</dbReference>
<evidence type="ECO:0000313" key="9">
    <source>
        <dbReference type="Proteomes" id="UP000091926"/>
    </source>
</evidence>
<dbReference type="EMBL" id="CP016172">
    <property type="protein sequence ID" value="ANN77231.1"/>
    <property type="molecule type" value="Genomic_DNA"/>
</dbReference>
<dbReference type="GO" id="GO:0008784">
    <property type="term" value="F:alanine racemase activity"/>
    <property type="evidence" value="ECO:0007669"/>
    <property type="project" value="UniProtKB-UniRule"/>
</dbReference>
<feature type="binding site" evidence="4 6">
    <location>
        <position position="146"/>
    </location>
    <ligand>
        <name>substrate</name>
    </ligand>
</feature>
<dbReference type="NCBIfam" id="TIGR00492">
    <property type="entry name" value="alr"/>
    <property type="match status" value="1"/>
</dbReference>
<comment type="pathway">
    <text evidence="4">Amino-acid biosynthesis; D-alanine biosynthesis; D-alanine from L-alanine: step 1/1.</text>
</comment>
<feature type="active site" description="Proton acceptor; specific for L-alanine" evidence="4">
    <location>
        <position position="277"/>
    </location>
</feature>
<dbReference type="KEGG" id="bfz:BAU07_09055"/>
<dbReference type="CDD" id="cd06827">
    <property type="entry name" value="PLPDE_III_AR_proteobact"/>
    <property type="match status" value="1"/>
</dbReference>
<comment type="cofactor">
    <cofactor evidence="1 4 5">
        <name>pyridoxal 5'-phosphate</name>
        <dbReference type="ChEBI" id="CHEBI:597326"/>
    </cofactor>
</comment>
<dbReference type="SMART" id="SM01005">
    <property type="entry name" value="Ala_racemase_C"/>
    <property type="match status" value="1"/>
</dbReference>
<gene>
    <name evidence="8" type="ORF">BAU07_09055</name>
</gene>
<keyword evidence="2 4" id="KW-0663">Pyridoxal phosphate</keyword>
<evidence type="ECO:0000313" key="8">
    <source>
        <dbReference type="EMBL" id="ANN77231.1"/>
    </source>
</evidence>
<protein>
    <recommendedName>
        <fullName evidence="4">Alanine racemase</fullName>
        <ecNumber evidence="4">5.1.1.1</ecNumber>
    </recommendedName>
</protein>
<dbReference type="SUPFAM" id="SSF51419">
    <property type="entry name" value="PLP-binding barrel"/>
    <property type="match status" value="1"/>
</dbReference>
<sequence length="382" mass="40408">MPRPISVTISVSALAHNLGVVRQHLDQATAAGAARSAGTPRVPPSIWAVIKAHGYGHGIEQAMQGFAQADGLAMLDLAEAAHCRESGWGKPLLLLEGYFEPDDLHVVDRHRLTTVVHCQPQLDMLARFRPQHPLNIFLKLNTGMNRLGFEPGAYRQAYRHAQELQARGVVGTLGRMTHFANADGPQGIAAQHDVFRRVAGDLPGPASVCNSAATLRYPEIAVADSPAASWVRPGICLYGASPFFDTDAASFGLRPAMSLRSRIIAIQALQPGDTVGYGSLFTAQAPTRVGVVACGYADGYPRHAGTGTPIVVEGVRTRVLGRVSMDMLAVDLTPVPDASIGAPVSLWGADGPSVDEVAQAAGTIGYELLCALAPRVPVRTTP</sequence>
<dbReference type="PANTHER" id="PTHR30511">
    <property type="entry name" value="ALANINE RACEMASE"/>
    <property type="match status" value="1"/>
</dbReference>
<dbReference type="PANTHER" id="PTHR30511:SF0">
    <property type="entry name" value="ALANINE RACEMASE, CATABOLIC-RELATED"/>
    <property type="match status" value="1"/>
</dbReference>
<keyword evidence="3 4" id="KW-0413">Isomerase</keyword>
<evidence type="ECO:0000256" key="4">
    <source>
        <dbReference type="HAMAP-Rule" id="MF_01201"/>
    </source>
</evidence>
<evidence type="ECO:0000256" key="2">
    <source>
        <dbReference type="ARBA" id="ARBA00022898"/>
    </source>
</evidence>
<dbReference type="STRING" id="463014.BAU07_09055"/>
<evidence type="ECO:0000256" key="5">
    <source>
        <dbReference type="PIRSR" id="PIRSR600821-50"/>
    </source>
</evidence>
<dbReference type="GO" id="GO:0030632">
    <property type="term" value="P:D-alanine biosynthetic process"/>
    <property type="evidence" value="ECO:0007669"/>
    <property type="project" value="UniProtKB-UniRule"/>
</dbReference>
<dbReference type="Pfam" id="PF01168">
    <property type="entry name" value="Ala_racemase_N"/>
    <property type="match status" value="1"/>
</dbReference>
<dbReference type="Gene3D" id="3.20.20.10">
    <property type="entry name" value="Alanine racemase"/>
    <property type="match status" value="1"/>
</dbReference>
<proteinExistence type="inferred from homology"/>
<feature type="modified residue" description="N6-(pyridoxal phosphate)lysine" evidence="4 5">
    <location>
        <position position="51"/>
    </location>
</feature>
<evidence type="ECO:0000256" key="1">
    <source>
        <dbReference type="ARBA" id="ARBA00001933"/>
    </source>
</evidence>
<feature type="binding site" evidence="4 6">
    <location>
        <position position="325"/>
    </location>
    <ligand>
        <name>substrate</name>
    </ligand>
</feature>
<dbReference type="InterPro" id="IPR000821">
    <property type="entry name" value="Ala_racemase"/>
</dbReference>
<dbReference type="Proteomes" id="UP000091926">
    <property type="component" value="Chromosome"/>
</dbReference>
<accession>A0A193GCP8</accession>
<dbReference type="InterPro" id="IPR009006">
    <property type="entry name" value="Ala_racemase/Decarboxylase_C"/>
</dbReference>
<dbReference type="Pfam" id="PF00842">
    <property type="entry name" value="Ala_racemase_C"/>
    <property type="match status" value="1"/>
</dbReference>
<evidence type="ECO:0000256" key="6">
    <source>
        <dbReference type="PIRSR" id="PIRSR600821-52"/>
    </source>
</evidence>